<dbReference type="InterPro" id="IPR017884">
    <property type="entry name" value="SANT_dom"/>
</dbReference>
<accession>A0A1Y1XQQ0</accession>
<evidence type="ECO:0000256" key="10">
    <source>
        <dbReference type="SAM" id="MobiDB-lite"/>
    </source>
</evidence>
<dbReference type="AlphaFoldDB" id="A0A1Y1XQQ0"/>
<dbReference type="InterPro" id="IPR001005">
    <property type="entry name" value="SANT/Myb"/>
</dbReference>
<dbReference type="PROSITE" id="PS51204">
    <property type="entry name" value="HSA"/>
    <property type="match status" value="1"/>
</dbReference>
<dbReference type="Gene3D" id="1.10.10.60">
    <property type="entry name" value="Homeodomain-like"/>
    <property type="match status" value="1"/>
</dbReference>
<evidence type="ECO:0000259" key="13">
    <source>
        <dbReference type="PROSITE" id="PS51293"/>
    </source>
</evidence>
<dbReference type="PROSITE" id="PS50090">
    <property type="entry name" value="MYB_LIKE"/>
    <property type="match status" value="1"/>
</dbReference>
<feature type="region of interest" description="Disordered" evidence="10">
    <location>
        <begin position="97"/>
        <end position="139"/>
    </location>
</feature>
<dbReference type="GO" id="GO:0006281">
    <property type="term" value="P:DNA repair"/>
    <property type="evidence" value="ECO:0007669"/>
    <property type="project" value="UniProtKB-KW"/>
</dbReference>
<evidence type="ECO:0000313" key="14">
    <source>
        <dbReference type="EMBL" id="ORX87644.1"/>
    </source>
</evidence>
<dbReference type="GO" id="GO:0003682">
    <property type="term" value="F:chromatin binding"/>
    <property type="evidence" value="ECO:0007669"/>
    <property type="project" value="TreeGrafter"/>
</dbReference>
<feature type="region of interest" description="Disordered" evidence="10">
    <location>
        <begin position="667"/>
        <end position="692"/>
    </location>
</feature>
<protein>
    <recommendedName>
        <fullName evidence="8">Vacuolar import and degradation protein 21</fullName>
    </recommendedName>
</protein>
<feature type="compositionally biased region" description="Basic and acidic residues" evidence="10">
    <location>
        <begin position="342"/>
        <end position="366"/>
    </location>
</feature>
<dbReference type="OrthoDB" id="5364245at2759"/>
<evidence type="ECO:0000256" key="1">
    <source>
        <dbReference type="ARBA" id="ARBA00004123"/>
    </source>
</evidence>
<feature type="domain" description="HSA" evidence="12">
    <location>
        <begin position="270"/>
        <end position="343"/>
    </location>
</feature>
<comment type="caution">
    <text evidence="14">The sequence shown here is derived from an EMBL/GenBank/DDBJ whole genome shotgun (WGS) entry which is preliminary data.</text>
</comment>
<dbReference type="Proteomes" id="UP000193944">
    <property type="component" value="Unassembled WGS sequence"/>
</dbReference>
<dbReference type="GO" id="GO:0006325">
    <property type="term" value="P:chromatin organization"/>
    <property type="evidence" value="ECO:0007669"/>
    <property type="project" value="UniProtKB-KW"/>
</dbReference>
<keyword evidence="3" id="KW-0227">DNA damage</keyword>
<dbReference type="PROSITE" id="PS51293">
    <property type="entry name" value="SANT"/>
    <property type="match status" value="1"/>
</dbReference>
<gene>
    <name evidence="14" type="ORF">BCR32DRAFT_264068</name>
</gene>
<dbReference type="InterPro" id="IPR014012">
    <property type="entry name" value="HSA_dom"/>
</dbReference>
<sequence>MTDIKKGIMDIDPDSTLIDDSTNSDIETLRKKLELIKEKETEEILLKRRELLKEKFITEILKQPELLLDIKNIKLPDTYEKQFQDFLSINDISWNEESNNKSVTTNNENKSFIEGSKINDNEENKDNKKKEKQNDINGSILTVNNDIENENDVNNENTTSTNQSTTIRIRHIKIVKKLPPQKTKIPTGRTKSRPVNIPFNIPIKKSERVEDWVLWKNKVKQQPLARAIQGSHKILTTNDWEIVYEELKQYKKIERYEALKAAKQLSFRQIKKFKAPPRTKTHWDHLLEEMRWLYEDFKEERKWKKALAYKLVHWVYEWHQSDDKESLCIKVKRDKNNRVIVREHITSDQNKGEDKEKSSNNNKDKSVFTNNTNYEVEKDTLKDSSKDIIKIKIEENGKQIDSTKNKTNENKDESVNNNSIVEEKQVNTIKPPSIELDTSNLFYCINGVLPNSDVNIDFIYGPPKIDDENAYIDITEPDRIIPINEIITKKRKFVDDAGWNKYGYELYDEADYEQAKTLPHNQRYDSTSLISPLFFVTSTKRQKEKKEKREKAVFDPTLKKPSEELLSQLPPWSPEEKEILNEAIQTFGHNWRLVSEYMQSKNVGQRYMYECFDKGHLIDENELSNLNAAEQRKNMKELKKLMKISEKKRQARHFEVFDRMKELLKKRENKPARTQSKRPSLQAHETHLQSQTKAGVDIKQLLNPIELSEFKYKMDTESKNQLEYRQSLAFNSRLPLMRTMQQQHPFPASMHFPQNVRPRPPLSAAQAMLHQQSTLVQAQQQQAAALHKVQQSQHQGIPLQHRIRPPQVGVAGNMSSMRMPMNSSAAMFNPELKNLLQANQAATANGGIGINMNNVKNINPLGLNIMQTPRLSLNGANGQISYPNIQAAQLQALNGKGLNSAQLQASLAHQQQINNSNIARQVQFQMIQNQRKIQNQNNNAASLHSGQSAAALHAINNVHNAKFQAEQVRNRGQMMANSPELLAMQNAMRQQLLQAQISANSASLQHNMVANQQAQQALHHGSPQLSQGSPGITSPLQQTGNLSNQNTHRLMNVINNNSPLMSPQHSANSNIK</sequence>
<comment type="function">
    <text evidence="7">Component of the NuA4 histone acetyltransferase complex which is involved in transcriptional activation of selected genes principally by acetylation of nucleosomal histone H4 and H2A. The NuA4 complex is also involved in DNA repair.</text>
</comment>
<evidence type="ECO:0000256" key="5">
    <source>
        <dbReference type="ARBA" id="ARBA00023204"/>
    </source>
</evidence>
<evidence type="ECO:0000256" key="4">
    <source>
        <dbReference type="ARBA" id="ARBA00022853"/>
    </source>
</evidence>
<dbReference type="SMART" id="SM00573">
    <property type="entry name" value="HSA"/>
    <property type="match status" value="1"/>
</dbReference>
<dbReference type="Pfam" id="PF07529">
    <property type="entry name" value="HSA"/>
    <property type="match status" value="1"/>
</dbReference>
<comment type="similarity">
    <text evidence="2">Belongs to the EAF1 family.</text>
</comment>
<dbReference type="InterPro" id="IPR009057">
    <property type="entry name" value="Homeodomain-like_sf"/>
</dbReference>
<feature type="region of interest" description="Disordered" evidence="10">
    <location>
        <begin position="342"/>
        <end position="371"/>
    </location>
</feature>
<dbReference type="SUPFAM" id="SSF46689">
    <property type="entry name" value="Homeodomain-like"/>
    <property type="match status" value="1"/>
</dbReference>
<reference evidence="14 15" key="1">
    <citation type="submission" date="2016-08" db="EMBL/GenBank/DDBJ databases">
        <title>A Parts List for Fungal Cellulosomes Revealed by Comparative Genomics.</title>
        <authorList>
            <consortium name="DOE Joint Genome Institute"/>
            <person name="Haitjema C.H."/>
            <person name="Gilmore S.P."/>
            <person name="Henske J.K."/>
            <person name="Solomon K.V."/>
            <person name="De Groot R."/>
            <person name="Kuo A."/>
            <person name="Mondo S.J."/>
            <person name="Salamov A.A."/>
            <person name="Labutti K."/>
            <person name="Zhao Z."/>
            <person name="Chiniquy J."/>
            <person name="Barry K."/>
            <person name="Brewer H.M."/>
            <person name="Purvine S.O."/>
            <person name="Wright A.T."/>
            <person name="Boxma B."/>
            <person name="Van Alen T."/>
            <person name="Hackstein J.H."/>
            <person name="Baker S.E."/>
            <person name="Grigoriev I.V."/>
            <person name="O'Malley M.A."/>
        </authorList>
    </citation>
    <scope>NUCLEOTIDE SEQUENCE [LARGE SCALE GENOMIC DNA]</scope>
    <source>
        <strain evidence="14 15">S4</strain>
    </source>
</reference>
<evidence type="ECO:0000256" key="3">
    <source>
        <dbReference type="ARBA" id="ARBA00022763"/>
    </source>
</evidence>
<keyword evidence="6" id="KW-0539">Nucleus</keyword>
<evidence type="ECO:0000256" key="7">
    <source>
        <dbReference type="ARBA" id="ARBA00025178"/>
    </source>
</evidence>
<evidence type="ECO:0000256" key="8">
    <source>
        <dbReference type="ARBA" id="ARBA00029670"/>
    </source>
</evidence>
<dbReference type="CDD" id="cd00167">
    <property type="entry name" value="SANT"/>
    <property type="match status" value="1"/>
</dbReference>
<keyword evidence="15" id="KW-1185">Reference proteome</keyword>
<name>A0A1Y1XQQ0_9FUNG</name>
<dbReference type="STRING" id="1754192.A0A1Y1XQQ0"/>
<feature type="domain" description="Myb-like" evidence="11">
    <location>
        <begin position="571"/>
        <end position="614"/>
    </location>
</feature>
<feature type="coiled-coil region" evidence="9">
    <location>
        <begin position="621"/>
        <end position="648"/>
    </location>
</feature>
<dbReference type="Pfam" id="PF00249">
    <property type="entry name" value="Myb_DNA-binding"/>
    <property type="match status" value="1"/>
</dbReference>
<feature type="region of interest" description="Disordered" evidence="10">
    <location>
        <begin position="1012"/>
        <end position="1043"/>
    </location>
</feature>
<feature type="domain" description="SANT" evidence="13">
    <location>
        <begin position="567"/>
        <end position="605"/>
    </location>
</feature>
<feature type="compositionally biased region" description="Basic and acidic residues" evidence="10">
    <location>
        <begin position="117"/>
        <end position="134"/>
    </location>
</feature>
<keyword evidence="9" id="KW-0175">Coiled coil</keyword>
<comment type="subcellular location">
    <subcellularLocation>
        <location evidence="1">Nucleus</location>
    </subcellularLocation>
</comment>
<evidence type="ECO:0000256" key="6">
    <source>
        <dbReference type="ARBA" id="ARBA00023242"/>
    </source>
</evidence>
<evidence type="ECO:0000313" key="15">
    <source>
        <dbReference type="Proteomes" id="UP000193944"/>
    </source>
</evidence>
<organism evidence="14 15">
    <name type="scientific">Anaeromyces robustus</name>
    <dbReference type="NCBI Taxonomy" id="1754192"/>
    <lineage>
        <taxon>Eukaryota</taxon>
        <taxon>Fungi</taxon>
        <taxon>Fungi incertae sedis</taxon>
        <taxon>Chytridiomycota</taxon>
        <taxon>Chytridiomycota incertae sedis</taxon>
        <taxon>Neocallimastigomycetes</taxon>
        <taxon>Neocallimastigales</taxon>
        <taxon>Neocallimastigaceae</taxon>
        <taxon>Anaeromyces</taxon>
    </lineage>
</organism>
<evidence type="ECO:0000256" key="9">
    <source>
        <dbReference type="SAM" id="Coils"/>
    </source>
</evidence>
<dbReference type="PANTHER" id="PTHR46459:SF1">
    <property type="entry name" value="E1A-BINDING PROTEIN P400"/>
    <property type="match status" value="1"/>
</dbReference>
<reference evidence="14 15" key="2">
    <citation type="submission" date="2016-08" db="EMBL/GenBank/DDBJ databases">
        <title>Pervasive Adenine N6-methylation of Active Genes in Fungi.</title>
        <authorList>
            <consortium name="DOE Joint Genome Institute"/>
            <person name="Mondo S.J."/>
            <person name="Dannebaum R.O."/>
            <person name="Kuo R.C."/>
            <person name="Labutti K."/>
            <person name="Haridas S."/>
            <person name="Kuo A."/>
            <person name="Salamov A."/>
            <person name="Ahrendt S.R."/>
            <person name="Lipzen A."/>
            <person name="Sullivan W."/>
            <person name="Andreopoulos W.B."/>
            <person name="Clum A."/>
            <person name="Lindquist E."/>
            <person name="Daum C."/>
            <person name="Ramamoorthy G.K."/>
            <person name="Gryganskyi A."/>
            <person name="Culley D."/>
            <person name="Magnuson J.K."/>
            <person name="James T.Y."/>
            <person name="O'Malley M.A."/>
            <person name="Stajich J.E."/>
            <person name="Spatafora J.W."/>
            <person name="Visel A."/>
            <person name="Grigoriev I.V."/>
        </authorList>
    </citation>
    <scope>NUCLEOTIDE SEQUENCE [LARGE SCALE GENOMIC DNA]</scope>
    <source>
        <strain evidence="14 15">S4</strain>
    </source>
</reference>
<dbReference type="EMBL" id="MCFG01000006">
    <property type="protein sequence ID" value="ORX87644.1"/>
    <property type="molecule type" value="Genomic_DNA"/>
</dbReference>
<feature type="compositionally biased region" description="Polar residues" evidence="10">
    <location>
        <begin position="1023"/>
        <end position="1043"/>
    </location>
</feature>
<keyword evidence="4" id="KW-0156">Chromatin regulator</keyword>
<proteinExistence type="inferred from homology"/>
<feature type="compositionally biased region" description="Polar residues" evidence="10">
    <location>
        <begin position="97"/>
        <end position="110"/>
    </location>
</feature>
<dbReference type="GO" id="GO:0035267">
    <property type="term" value="C:NuA4 histone acetyltransferase complex"/>
    <property type="evidence" value="ECO:0007669"/>
    <property type="project" value="TreeGrafter"/>
</dbReference>
<dbReference type="PANTHER" id="PTHR46459">
    <property type="entry name" value="E1A-BINDING PROTEIN P400-RELATED"/>
    <property type="match status" value="1"/>
</dbReference>
<dbReference type="GO" id="GO:0005634">
    <property type="term" value="C:nucleus"/>
    <property type="evidence" value="ECO:0007669"/>
    <property type="project" value="UniProtKB-SubCell"/>
</dbReference>
<evidence type="ECO:0000256" key="2">
    <source>
        <dbReference type="ARBA" id="ARBA00008913"/>
    </source>
</evidence>
<evidence type="ECO:0000259" key="12">
    <source>
        <dbReference type="PROSITE" id="PS51204"/>
    </source>
</evidence>
<keyword evidence="5" id="KW-0234">DNA repair</keyword>
<evidence type="ECO:0000259" key="11">
    <source>
        <dbReference type="PROSITE" id="PS50090"/>
    </source>
</evidence>